<feature type="active site" evidence="6">
    <location>
        <position position="313"/>
    </location>
</feature>
<evidence type="ECO:0000313" key="9">
    <source>
        <dbReference type="Proteomes" id="UP000263013"/>
    </source>
</evidence>
<comment type="similarity">
    <text evidence="2 6">Belongs to the metallo-dependent hydrolases superfamily. DHOase family. Class I DHOase subfamily.</text>
</comment>
<dbReference type="InterPro" id="IPR050138">
    <property type="entry name" value="DHOase/Allantoinase_Hydrolase"/>
</dbReference>
<feature type="binding site" evidence="6">
    <location>
        <position position="58"/>
    </location>
    <ligand>
        <name>Zn(2+)</name>
        <dbReference type="ChEBI" id="CHEBI:29105"/>
        <label>1</label>
    </ligand>
</feature>
<evidence type="ECO:0000256" key="2">
    <source>
        <dbReference type="ARBA" id="ARBA00010286"/>
    </source>
</evidence>
<protein>
    <recommendedName>
        <fullName evidence="6">Dihydroorotase</fullName>
        <shortName evidence="6">DHOase</shortName>
        <ecNumber evidence="6">3.5.2.3</ecNumber>
    </recommendedName>
</protein>
<keyword evidence="5 6" id="KW-0665">Pyrimidine biosynthesis</keyword>
<evidence type="ECO:0000259" key="7">
    <source>
        <dbReference type="Pfam" id="PF12890"/>
    </source>
</evidence>
<evidence type="ECO:0000256" key="5">
    <source>
        <dbReference type="ARBA" id="ARBA00022975"/>
    </source>
</evidence>
<dbReference type="PROSITE" id="PS00482">
    <property type="entry name" value="DIHYDROOROTASE_1"/>
    <property type="match status" value="1"/>
</dbReference>
<dbReference type="Gene3D" id="2.30.40.10">
    <property type="entry name" value="Urease, subunit C, domain 1"/>
    <property type="match status" value="1"/>
</dbReference>
<comment type="function">
    <text evidence="1 6">Catalyzes the reversible cyclization of carbamoyl aspartate to dihydroorotate.</text>
</comment>
<keyword evidence="6" id="KW-0862">Zinc</keyword>
<organism evidence="8 9">
    <name type="scientific">Meiothermus taiwanensis WR-220</name>
    <dbReference type="NCBI Taxonomy" id="1339250"/>
    <lineage>
        <taxon>Bacteria</taxon>
        <taxon>Thermotogati</taxon>
        <taxon>Deinococcota</taxon>
        <taxon>Deinococci</taxon>
        <taxon>Thermales</taxon>
        <taxon>Thermaceae</taxon>
        <taxon>Meiothermus</taxon>
    </lineage>
</organism>
<evidence type="ECO:0000256" key="4">
    <source>
        <dbReference type="ARBA" id="ARBA00022801"/>
    </source>
</evidence>
<feature type="binding site" evidence="6">
    <location>
        <position position="317"/>
    </location>
    <ligand>
        <name>substrate</name>
    </ligand>
</feature>
<proteinExistence type="inferred from homology"/>
<dbReference type="InterPro" id="IPR024403">
    <property type="entry name" value="DHOase_cat"/>
</dbReference>
<evidence type="ECO:0000256" key="6">
    <source>
        <dbReference type="HAMAP-Rule" id="MF_00220"/>
    </source>
</evidence>
<feature type="binding site" evidence="6">
    <location>
        <position position="150"/>
    </location>
    <ligand>
        <name>Zn(2+)</name>
        <dbReference type="ChEBI" id="CHEBI:29105"/>
        <label>1</label>
    </ligand>
</feature>
<gene>
    <name evidence="6" type="primary">pyrC</name>
    <name evidence="8" type="ORF">Mtai_v1c04840</name>
</gene>
<dbReference type="InterPro" id="IPR011059">
    <property type="entry name" value="Metal-dep_hydrolase_composite"/>
</dbReference>
<dbReference type="PANTHER" id="PTHR43668">
    <property type="entry name" value="ALLANTOINASE"/>
    <property type="match status" value="1"/>
</dbReference>
<comment type="cofactor">
    <cofactor evidence="6">
        <name>Zn(2+)</name>
        <dbReference type="ChEBI" id="CHEBI:29105"/>
    </cofactor>
    <text evidence="6">Binds 2 Zn(2+) ions per subunit.</text>
</comment>
<dbReference type="NCBIfam" id="NF006841">
    <property type="entry name" value="PRK09357.2-2"/>
    <property type="match status" value="1"/>
</dbReference>
<dbReference type="Gene3D" id="3.20.20.140">
    <property type="entry name" value="Metal-dependent hydrolases"/>
    <property type="match status" value="1"/>
</dbReference>
<feature type="domain" description="Dihydroorotase catalytic" evidence="7">
    <location>
        <begin position="48"/>
        <end position="216"/>
    </location>
</feature>
<accession>A0ABM6WFT1</accession>
<dbReference type="PANTHER" id="PTHR43668:SF2">
    <property type="entry name" value="ALLANTOINASE"/>
    <property type="match status" value="1"/>
</dbReference>
<dbReference type="HAMAP" id="MF_00220_B">
    <property type="entry name" value="PyrC_classI_B"/>
    <property type="match status" value="1"/>
</dbReference>
<feature type="binding site" evidence="6">
    <location>
        <position position="92"/>
    </location>
    <ligand>
        <name>substrate</name>
    </ligand>
</feature>
<dbReference type="EMBL" id="CP021130">
    <property type="protein sequence ID" value="AWR85731.1"/>
    <property type="molecule type" value="Genomic_DNA"/>
</dbReference>
<dbReference type="RefSeq" id="WP_027887494.1">
    <property type="nucleotide sequence ID" value="NZ_CP021130.1"/>
</dbReference>
<evidence type="ECO:0000256" key="1">
    <source>
        <dbReference type="ARBA" id="ARBA00002368"/>
    </source>
</evidence>
<feature type="binding site" evidence="6">
    <location>
        <position position="240"/>
    </location>
    <ligand>
        <name>Zn(2+)</name>
        <dbReference type="ChEBI" id="CHEBI:29105"/>
        <label>2</label>
    </ligand>
</feature>
<dbReference type="NCBIfam" id="TIGR00857">
    <property type="entry name" value="pyrC_multi"/>
    <property type="match status" value="1"/>
</dbReference>
<dbReference type="CDD" id="cd01317">
    <property type="entry name" value="DHOase_IIa"/>
    <property type="match status" value="1"/>
</dbReference>
<comment type="pathway">
    <text evidence="6">Pyrimidine metabolism; UMP biosynthesis via de novo pathway; (S)-dihydroorotate from bicarbonate: step 3/3.</text>
</comment>
<dbReference type="PROSITE" id="PS00483">
    <property type="entry name" value="DIHYDROOROTASE_2"/>
    <property type="match status" value="1"/>
</dbReference>
<feature type="binding site" evidence="6">
    <location>
        <position position="150"/>
    </location>
    <ligand>
        <name>Zn(2+)</name>
        <dbReference type="ChEBI" id="CHEBI:29105"/>
        <label>2</label>
    </ligand>
</feature>
<name>A0ABM6WFT1_9DEIN</name>
<dbReference type="Pfam" id="PF12890">
    <property type="entry name" value="DHOase"/>
    <property type="match status" value="1"/>
</dbReference>
<feature type="binding site" evidence="6">
    <location>
        <position position="313"/>
    </location>
    <ligand>
        <name>Zn(2+)</name>
        <dbReference type="ChEBI" id="CHEBI:29105"/>
        <label>1</label>
    </ligand>
</feature>
<comment type="catalytic activity">
    <reaction evidence="6">
        <text>(S)-dihydroorotate + H2O = N-carbamoyl-L-aspartate + H(+)</text>
        <dbReference type="Rhea" id="RHEA:24296"/>
        <dbReference type="ChEBI" id="CHEBI:15377"/>
        <dbReference type="ChEBI" id="CHEBI:15378"/>
        <dbReference type="ChEBI" id="CHEBI:30864"/>
        <dbReference type="ChEBI" id="CHEBI:32814"/>
        <dbReference type="EC" id="3.5.2.3"/>
    </reaction>
</comment>
<keyword evidence="3 6" id="KW-0479">Metal-binding</keyword>
<sequence>MKGDFLIKKAKLVDGRGVHGTADVLIGEGRILSLSGGEAPSVLDASGMILSPGFFDPHAHLREPGQEVKEDLQSGLTAAARGGYTDIVSMPNTTPVVDNPEIVAALKKKAAQIQQARLHPAAALTQGQEGKVLSEAHRLQEAGAVMLTDDGKTNEDAGVLAQGLLYAASWGLVVAVHAEDAGLRRNGVMNEGAVSYRLGLPGNSGYAESARIARDLEVVRYVLDRLAAKAAPDRLLHIQHLSTRRGLELIRQAKHQGLPVTTEVGPHHLTLTEEALNGLNPLYKVAPPLRTQSDVEALIEGLLDGSIDCIGTDHAPHTQDEKELDLLRAPFGIPSLEVCWPLLYTELVEKRGFPLDVLVARFTDGPRRVLGFPPLHLEEGAEASLVLWNPSAQRAVEPQTFASKARFSPWAGWELKGWPVCTWVEGQMVCKAMEGEGIGQSAP</sequence>
<dbReference type="InterPro" id="IPR032466">
    <property type="entry name" value="Metal_Hydrolase"/>
</dbReference>
<keyword evidence="9" id="KW-1185">Reference proteome</keyword>
<comment type="caution">
    <text evidence="6">Lacks conserved residue(s) required for the propagation of feature annotation.</text>
</comment>
<reference evidence="8 9" key="1">
    <citation type="submission" date="2017-05" db="EMBL/GenBank/DDBJ databases">
        <title>Complete genome sequence of Meiothermus taiwanensis WR-220.</title>
        <authorList>
            <person name="Wu W.-L."/>
            <person name="Lo W.-S."/>
            <person name="Kuo C.-H."/>
            <person name="Wu S.-H."/>
        </authorList>
    </citation>
    <scope>NUCLEOTIDE SEQUENCE [LARGE SCALE GENOMIC DNA]</scope>
    <source>
        <strain evidence="8 9">WR-220</strain>
    </source>
</reference>
<feature type="binding site" evidence="6">
    <location>
        <position position="177"/>
    </location>
    <ligand>
        <name>Zn(2+)</name>
        <dbReference type="ChEBI" id="CHEBI:29105"/>
        <label>2</label>
    </ligand>
</feature>
<dbReference type="SUPFAM" id="SSF51556">
    <property type="entry name" value="Metallo-dependent hydrolases"/>
    <property type="match status" value="1"/>
</dbReference>
<feature type="binding site" evidence="6">
    <location>
        <begin position="331"/>
        <end position="332"/>
    </location>
    <ligand>
        <name>substrate</name>
    </ligand>
</feature>
<keyword evidence="4 6" id="KW-0378">Hydrolase</keyword>
<evidence type="ECO:0000313" key="8">
    <source>
        <dbReference type="EMBL" id="AWR85731.1"/>
    </source>
</evidence>
<dbReference type="InterPro" id="IPR002195">
    <property type="entry name" value="Dihydroorotase_CS"/>
</dbReference>
<evidence type="ECO:0000256" key="3">
    <source>
        <dbReference type="ARBA" id="ARBA00022723"/>
    </source>
</evidence>
<dbReference type="Proteomes" id="UP000263013">
    <property type="component" value="Chromosome"/>
</dbReference>
<feature type="binding site" evidence="6">
    <location>
        <begin position="60"/>
        <end position="62"/>
    </location>
    <ligand>
        <name>substrate</name>
    </ligand>
</feature>
<dbReference type="InterPro" id="IPR004722">
    <property type="entry name" value="DHOase"/>
</dbReference>
<feature type="binding site" evidence="6">
    <location>
        <position position="60"/>
    </location>
    <ligand>
        <name>Zn(2+)</name>
        <dbReference type="ChEBI" id="CHEBI:29105"/>
        <label>1</label>
    </ligand>
</feature>
<dbReference type="EC" id="3.5.2.3" evidence="6"/>
<dbReference type="SUPFAM" id="SSF51338">
    <property type="entry name" value="Composite domain of metallo-dependent hydrolases"/>
    <property type="match status" value="1"/>
</dbReference>